<reference evidence="22" key="1">
    <citation type="journal article" date="2023" name="Mol. Biol. Evol.">
        <title>Third-Generation Sequencing Reveals the Adaptive Role of the Epigenome in Three Deep-Sea Polychaetes.</title>
        <authorList>
            <person name="Perez M."/>
            <person name="Aroh O."/>
            <person name="Sun Y."/>
            <person name="Lan Y."/>
            <person name="Juniper S.K."/>
            <person name="Young C.R."/>
            <person name="Angers B."/>
            <person name="Qian P.Y."/>
        </authorList>
    </citation>
    <scope>NUCLEOTIDE SEQUENCE</scope>
    <source>
        <strain evidence="22">P08H-3</strain>
    </source>
</reference>
<feature type="region of interest" description="Disordered" evidence="19">
    <location>
        <begin position="114"/>
        <end position="180"/>
    </location>
</feature>
<keyword evidence="11" id="KW-0498">Mitosis</keyword>
<dbReference type="PROSITE" id="PS00518">
    <property type="entry name" value="ZF_RING_1"/>
    <property type="match status" value="1"/>
</dbReference>
<feature type="compositionally biased region" description="Basic and acidic residues" evidence="19">
    <location>
        <begin position="140"/>
        <end position="157"/>
    </location>
</feature>
<evidence type="ECO:0000256" key="4">
    <source>
        <dbReference type="ARBA" id="ARBA00005797"/>
    </source>
</evidence>
<dbReference type="AlphaFoldDB" id="A0AAD9K519"/>
<keyword evidence="14" id="KW-0539">Nucleus</keyword>
<evidence type="ECO:0000256" key="14">
    <source>
        <dbReference type="ARBA" id="ARBA00023242"/>
    </source>
</evidence>
<feature type="compositionally biased region" description="Polar residues" evidence="19">
    <location>
        <begin position="119"/>
        <end position="133"/>
    </location>
</feature>
<dbReference type="GO" id="GO:0006511">
    <property type="term" value="P:ubiquitin-dependent protein catabolic process"/>
    <property type="evidence" value="ECO:0007669"/>
    <property type="project" value="TreeGrafter"/>
</dbReference>
<feature type="domain" description="RING-type" evidence="21">
    <location>
        <begin position="194"/>
        <end position="233"/>
    </location>
</feature>
<organism evidence="22 23">
    <name type="scientific">Paralvinella palmiformis</name>
    <dbReference type="NCBI Taxonomy" id="53620"/>
    <lineage>
        <taxon>Eukaryota</taxon>
        <taxon>Metazoa</taxon>
        <taxon>Spiralia</taxon>
        <taxon>Lophotrochozoa</taxon>
        <taxon>Annelida</taxon>
        <taxon>Polychaeta</taxon>
        <taxon>Sedentaria</taxon>
        <taxon>Canalipalpata</taxon>
        <taxon>Terebellida</taxon>
        <taxon>Terebelliformia</taxon>
        <taxon>Alvinellidae</taxon>
        <taxon>Paralvinella</taxon>
    </lineage>
</organism>
<comment type="pathway">
    <text evidence="3">Protein modification; protein ubiquitination.</text>
</comment>
<dbReference type="InterPro" id="IPR017907">
    <property type="entry name" value="Znf_RING_CS"/>
</dbReference>
<evidence type="ECO:0000256" key="11">
    <source>
        <dbReference type="ARBA" id="ARBA00022776"/>
    </source>
</evidence>
<comment type="catalytic activity">
    <reaction evidence="1">
        <text>S-ubiquitinyl-[E2 ubiquitin-conjugating enzyme]-L-cysteine + [acceptor protein]-L-lysine = [E2 ubiquitin-conjugating enzyme]-L-cysteine + N(6)-ubiquitinyl-[acceptor protein]-L-lysine.</text>
        <dbReference type="EC" id="2.3.2.27"/>
    </reaction>
</comment>
<keyword evidence="23" id="KW-1185">Reference proteome</keyword>
<dbReference type="InterPro" id="IPR052256">
    <property type="entry name" value="E3_ubiquitin-ligase_CHFR"/>
</dbReference>
<comment type="subcellular location">
    <subcellularLocation>
        <location evidence="2">Nucleus</location>
        <location evidence="2">PML body</location>
    </subcellularLocation>
</comment>
<evidence type="ECO:0000256" key="9">
    <source>
        <dbReference type="ARBA" id="ARBA00022723"/>
    </source>
</evidence>
<keyword evidence="12" id="KW-0833">Ubl conjugation pathway</keyword>
<dbReference type="GO" id="GO:0016567">
    <property type="term" value="P:protein ubiquitination"/>
    <property type="evidence" value="ECO:0007669"/>
    <property type="project" value="TreeGrafter"/>
</dbReference>
<evidence type="ECO:0000256" key="2">
    <source>
        <dbReference type="ARBA" id="ARBA00004322"/>
    </source>
</evidence>
<evidence type="ECO:0000256" key="18">
    <source>
        <dbReference type="PROSITE-ProRule" id="PRU00175"/>
    </source>
</evidence>
<dbReference type="Gene3D" id="3.30.40.10">
    <property type="entry name" value="Zinc/RING finger domain, C3HC4 (zinc finger)"/>
    <property type="match status" value="1"/>
</dbReference>
<dbReference type="EMBL" id="JAODUP010000055">
    <property type="protein sequence ID" value="KAK2165078.1"/>
    <property type="molecule type" value="Genomic_DNA"/>
</dbReference>
<dbReference type="PROSITE" id="PS50089">
    <property type="entry name" value="ZF_RING_2"/>
    <property type="match status" value="1"/>
</dbReference>
<dbReference type="InterPro" id="IPR040909">
    <property type="entry name" value="CHFR_Znf-CRD"/>
</dbReference>
<keyword evidence="10 18" id="KW-0863">Zinc-finger</keyword>
<dbReference type="PROSITE" id="PS50006">
    <property type="entry name" value="FHA_DOMAIN"/>
    <property type="match status" value="1"/>
</dbReference>
<evidence type="ECO:0000313" key="23">
    <source>
        <dbReference type="Proteomes" id="UP001208570"/>
    </source>
</evidence>
<sequence length="353" mass="39770">METLPQAWAQLVSTSENQSEPVEIKKNKFVIGRSTDAELSLTGNKLISGRHCFIERCDNGEVWLHDTSTNGTLLNETKKLLKTVNVAYVFQDMEALISEEMNSLSEQTIDYDVEDNDTSVDNSNIAEPQVDSTVSKKRKAESSESDKCEQRNKHQKTEAGGMSLQTKNREENGKKGDRLSSEENAFSFEQSLTCIICQEIFHDCISCQPCMHCFCAGCYSDWMTKSSECPSVKVLEPKKAFSDILDEDESVHDDLSTSSEENSDLTLFGFPKVLCRQCPEYKTSTIGCPLQITKFTSQVGVYCYRMYCHLYWGCQADGCDGCLAKFKDLHFGPKCLRGLILMNDYESDIFKVV</sequence>
<dbReference type="GO" id="GO:0061630">
    <property type="term" value="F:ubiquitin protein ligase activity"/>
    <property type="evidence" value="ECO:0007669"/>
    <property type="project" value="UniProtKB-EC"/>
</dbReference>
<dbReference type="InterPro" id="IPR001841">
    <property type="entry name" value="Znf_RING"/>
</dbReference>
<dbReference type="GO" id="GO:0008270">
    <property type="term" value="F:zinc ion binding"/>
    <property type="evidence" value="ECO:0007669"/>
    <property type="project" value="UniProtKB-KW"/>
</dbReference>
<evidence type="ECO:0000256" key="12">
    <source>
        <dbReference type="ARBA" id="ARBA00022786"/>
    </source>
</evidence>
<evidence type="ECO:0000256" key="8">
    <source>
        <dbReference type="ARBA" id="ARBA00022679"/>
    </source>
</evidence>
<name>A0AAD9K519_9ANNE</name>
<dbReference type="InterPro" id="IPR008984">
    <property type="entry name" value="SMAD_FHA_dom_sf"/>
</dbReference>
<dbReference type="EC" id="2.3.2.27" evidence="5"/>
<dbReference type="InterPro" id="IPR000253">
    <property type="entry name" value="FHA_dom"/>
</dbReference>
<evidence type="ECO:0000256" key="10">
    <source>
        <dbReference type="ARBA" id="ARBA00022771"/>
    </source>
</evidence>
<dbReference type="Pfam" id="PF00498">
    <property type="entry name" value="FHA"/>
    <property type="match status" value="1"/>
</dbReference>
<dbReference type="InterPro" id="IPR013083">
    <property type="entry name" value="Znf_RING/FYVE/PHD"/>
</dbReference>
<dbReference type="PANTHER" id="PTHR16079">
    <property type="entry name" value="UBIQUITIN LIGASE PROTEIN CHFR"/>
    <property type="match status" value="1"/>
</dbReference>
<keyword evidence="15" id="KW-0131">Cell cycle</keyword>
<dbReference type="Proteomes" id="UP001208570">
    <property type="component" value="Unassembled WGS sequence"/>
</dbReference>
<dbReference type="SUPFAM" id="SSF49879">
    <property type="entry name" value="SMAD/FHA domain"/>
    <property type="match status" value="1"/>
</dbReference>
<keyword evidence="13" id="KW-0862">Zinc</keyword>
<evidence type="ECO:0000256" key="19">
    <source>
        <dbReference type="SAM" id="MobiDB-lite"/>
    </source>
</evidence>
<protein>
    <recommendedName>
        <fullName evidence="6">E3 ubiquitin-protein ligase CHFR</fullName>
        <ecNumber evidence="5">2.3.2.27</ecNumber>
    </recommendedName>
    <alternativeName>
        <fullName evidence="17">Checkpoint with forkhead and RING finger domains protein</fullName>
    </alternativeName>
    <alternativeName>
        <fullName evidence="16">RING-type E3 ubiquitin transferase CHFR</fullName>
    </alternativeName>
</protein>
<evidence type="ECO:0000256" key="1">
    <source>
        <dbReference type="ARBA" id="ARBA00000900"/>
    </source>
</evidence>
<evidence type="ECO:0000259" key="21">
    <source>
        <dbReference type="PROSITE" id="PS50089"/>
    </source>
</evidence>
<evidence type="ECO:0000259" key="20">
    <source>
        <dbReference type="PROSITE" id="PS50006"/>
    </source>
</evidence>
<dbReference type="GO" id="GO:0051301">
    <property type="term" value="P:cell division"/>
    <property type="evidence" value="ECO:0007669"/>
    <property type="project" value="UniProtKB-KW"/>
</dbReference>
<proteinExistence type="inferred from homology"/>
<accession>A0AAD9K519</accession>
<keyword evidence="9" id="KW-0479">Metal-binding</keyword>
<dbReference type="Gene3D" id="2.60.200.20">
    <property type="match status" value="1"/>
</dbReference>
<evidence type="ECO:0000256" key="15">
    <source>
        <dbReference type="ARBA" id="ARBA00023306"/>
    </source>
</evidence>
<evidence type="ECO:0000313" key="22">
    <source>
        <dbReference type="EMBL" id="KAK2165078.1"/>
    </source>
</evidence>
<evidence type="ECO:0000256" key="17">
    <source>
        <dbReference type="ARBA" id="ARBA00031332"/>
    </source>
</evidence>
<dbReference type="SUPFAM" id="SSF57850">
    <property type="entry name" value="RING/U-box"/>
    <property type="match status" value="1"/>
</dbReference>
<evidence type="ECO:0000256" key="6">
    <source>
        <dbReference type="ARBA" id="ARBA00017908"/>
    </source>
</evidence>
<comment type="caution">
    <text evidence="22">The sequence shown here is derived from an EMBL/GenBank/DDBJ whole genome shotgun (WGS) entry which is preliminary data.</text>
</comment>
<evidence type="ECO:0000256" key="3">
    <source>
        <dbReference type="ARBA" id="ARBA00004906"/>
    </source>
</evidence>
<evidence type="ECO:0000256" key="16">
    <source>
        <dbReference type="ARBA" id="ARBA00029800"/>
    </source>
</evidence>
<keyword evidence="7" id="KW-0132">Cell division</keyword>
<gene>
    <name evidence="22" type="ORF">LSH36_55g07058</name>
</gene>
<dbReference type="PANTHER" id="PTHR16079:SF4">
    <property type="entry name" value="E3 UBIQUITIN-PROTEIN LIGASE CHFR"/>
    <property type="match status" value="1"/>
</dbReference>
<keyword evidence="8" id="KW-0808">Transferase</keyword>
<comment type="similarity">
    <text evidence="4">Belongs to the CHFR family.</text>
</comment>
<evidence type="ECO:0000256" key="7">
    <source>
        <dbReference type="ARBA" id="ARBA00022618"/>
    </source>
</evidence>
<dbReference type="Pfam" id="PF17979">
    <property type="entry name" value="zf-CRD"/>
    <property type="match status" value="1"/>
</dbReference>
<evidence type="ECO:0000256" key="13">
    <source>
        <dbReference type="ARBA" id="ARBA00022833"/>
    </source>
</evidence>
<feature type="compositionally biased region" description="Basic and acidic residues" evidence="19">
    <location>
        <begin position="167"/>
        <end position="180"/>
    </location>
</feature>
<dbReference type="GO" id="GO:0016605">
    <property type="term" value="C:PML body"/>
    <property type="evidence" value="ECO:0007669"/>
    <property type="project" value="UniProtKB-SubCell"/>
</dbReference>
<feature type="domain" description="FHA" evidence="20">
    <location>
        <begin position="29"/>
        <end position="79"/>
    </location>
</feature>
<dbReference type="SMART" id="SM00240">
    <property type="entry name" value="FHA"/>
    <property type="match status" value="1"/>
</dbReference>
<evidence type="ECO:0000256" key="5">
    <source>
        <dbReference type="ARBA" id="ARBA00012483"/>
    </source>
</evidence>